<evidence type="ECO:0000256" key="1">
    <source>
        <dbReference type="SAM" id="Phobius"/>
    </source>
</evidence>
<accession>A0ABN6RQU0</accession>
<keyword evidence="3" id="KW-1185">Reference proteome</keyword>
<feature type="transmembrane region" description="Helical" evidence="1">
    <location>
        <begin position="35"/>
        <end position="54"/>
    </location>
</feature>
<evidence type="ECO:0000313" key="3">
    <source>
        <dbReference type="Proteomes" id="UP001061361"/>
    </source>
</evidence>
<feature type="transmembrane region" description="Helical" evidence="1">
    <location>
        <begin position="143"/>
        <end position="165"/>
    </location>
</feature>
<keyword evidence="1" id="KW-0472">Membrane</keyword>
<protein>
    <recommendedName>
        <fullName evidence="4">Nicotinamide riboside transporter PnuC</fullName>
    </recommendedName>
</protein>
<name>A0ABN6RQU0_9BACT</name>
<organism evidence="2 3">
    <name type="scientific">Pseudodesulfovibrio portus</name>
    <dbReference type="NCBI Taxonomy" id="231439"/>
    <lineage>
        <taxon>Bacteria</taxon>
        <taxon>Pseudomonadati</taxon>
        <taxon>Thermodesulfobacteriota</taxon>
        <taxon>Desulfovibrionia</taxon>
        <taxon>Desulfovibrionales</taxon>
        <taxon>Desulfovibrionaceae</taxon>
    </lineage>
</organism>
<dbReference type="RefSeq" id="WP_264983328.1">
    <property type="nucleotide sequence ID" value="NZ_AP026708.1"/>
</dbReference>
<feature type="transmembrane region" description="Helical" evidence="1">
    <location>
        <begin position="60"/>
        <end position="81"/>
    </location>
</feature>
<sequence length="192" mass="21202">MDTILQIWGGASYLLNKICFSRAERSASRGMNRTWRLWSWGIYLAGLPAWVIIFVSEHNWIAATVESGGAPAMAIGFIIALRGHGNEPAWLDYLARFSVVFGLAASLYEFGGITTLNQVFELAIAAGFLMGTYLTAKDSVQGYFWLMLGNVSCAALMGIQGYWILSAQQMVSLIFVIDACRSRRRRAGGTRQ</sequence>
<gene>
    <name evidence="2" type="ORF">JCM14722_08160</name>
</gene>
<evidence type="ECO:0008006" key="4">
    <source>
        <dbReference type="Google" id="ProtNLM"/>
    </source>
</evidence>
<evidence type="ECO:0000313" key="2">
    <source>
        <dbReference type="EMBL" id="BDQ33274.1"/>
    </source>
</evidence>
<dbReference type="EMBL" id="AP026708">
    <property type="protein sequence ID" value="BDQ33274.1"/>
    <property type="molecule type" value="Genomic_DNA"/>
</dbReference>
<dbReference type="Proteomes" id="UP001061361">
    <property type="component" value="Chromosome"/>
</dbReference>
<proteinExistence type="predicted"/>
<feature type="transmembrane region" description="Helical" evidence="1">
    <location>
        <begin position="93"/>
        <end position="113"/>
    </location>
</feature>
<keyword evidence="1" id="KW-0812">Transmembrane</keyword>
<reference evidence="2" key="1">
    <citation type="submission" date="2022-08" db="EMBL/GenBank/DDBJ databases">
        <title>Genome Sequence of the sulphate-reducing bacterium, Pseudodesulfovibrio portus JCM14722.</title>
        <authorList>
            <person name="Kondo R."/>
            <person name="Kataoka T."/>
        </authorList>
    </citation>
    <scope>NUCLEOTIDE SEQUENCE</scope>
    <source>
        <strain evidence="2">JCM 14722</strain>
    </source>
</reference>
<keyword evidence="1" id="KW-1133">Transmembrane helix</keyword>